<dbReference type="AlphaFoldDB" id="A0A9D1EA18"/>
<dbReference type="GO" id="GO:0016853">
    <property type="term" value="F:isomerase activity"/>
    <property type="evidence" value="ECO:0007669"/>
    <property type="project" value="InterPro"/>
</dbReference>
<organism evidence="1 2">
    <name type="scientific">Candidatus Pullilachnospira gallistercoris</name>
    <dbReference type="NCBI Taxonomy" id="2840911"/>
    <lineage>
        <taxon>Bacteria</taxon>
        <taxon>Bacillati</taxon>
        <taxon>Bacillota</taxon>
        <taxon>Clostridia</taxon>
        <taxon>Lachnospirales</taxon>
        <taxon>Lachnospiraceae</taxon>
        <taxon>Lachnospiraceae incertae sedis</taxon>
        <taxon>Candidatus Pullilachnospira</taxon>
    </lineage>
</organism>
<dbReference type="GO" id="GO:0005975">
    <property type="term" value="P:carbohydrate metabolic process"/>
    <property type="evidence" value="ECO:0007669"/>
    <property type="project" value="InterPro"/>
</dbReference>
<protein>
    <submittedName>
        <fullName evidence="1">Aldose 1-epimerase family protein</fullName>
    </submittedName>
</protein>
<name>A0A9D1EA18_9FIRM</name>
<dbReference type="SUPFAM" id="SSF74650">
    <property type="entry name" value="Galactose mutarotase-like"/>
    <property type="match status" value="1"/>
</dbReference>
<dbReference type="Gene3D" id="2.70.98.10">
    <property type="match status" value="1"/>
</dbReference>
<reference evidence="1" key="1">
    <citation type="submission" date="2020-10" db="EMBL/GenBank/DDBJ databases">
        <authorList>
            <person name="Gilroy R."/>
        </authorList>
    </citation>
    <scope>NUCLEOTIDE SEQUENCE</scope>
    <source>
        <strain evidence="1">ChiSjej5B23-6657</strain>
    </source>
</reference>
<proteinExistence type="predicted"/>
<dbReference type="InterPro" id="IPR014718">
    <property type="entry name" value="GH-type_carb-bd"/>
</dbReference>
<evidence type="ECO:0000313" key="1">
    <source>
        <dbReference type="EMBL" id="HIR71100.1"/>
    </source>
</evidence>
<comment type="caution">
    <text evidence="1">The sequence shown here is derived from an EMBL/GenBank/DDBJ whole genome shotgun (WGS) entry which is preliminary data.</text>
</comment>
<accession>A0A9D1EA18</accession>
<gene>
    <name evidence="1" type="ORF">IAA55_07445</name>
</gene>
<dbReference type="Proteomes" id="UP000823912">
    <property type="component" value="Unassembled WGS sequence"/>
</dbReference>
<dbReference type="InterPro" id="IPR008183">
    <property type="entry name" value="Aldose_1/G6P_1-epimerase"/>
</dbReference>
<feature type="non-terminal residue" evidence="1">
    <location>
        <position position="1"/>
    </location>
</feature>
<dbReference type="Pfam" id="PF01263">
    <property type="entry name" value="Aldose_epim"/>
    <property type="match status" value="1"/>
</dbReference>
<reference evidence="1" key="2">
    <citation type="journal article" date="2021" name="PeerJ">
        <title>Extensive microbial diversity within the chicken gut microbiome revealed by metagenomics and culture.</title>
        <authorList>
            <person name="Gilroy R."/>
            <person name="Ravi A."/>
            <person name="Getino M."/>
            <person name="Pursley I."/>
            <person name="Horton D.L."/>
            <person name="Alikhan N.F."/>
            <person name="Baker D."/>
            <person name="Gharbi K."/>
            <person name="Hall N."/>
            <person name="Watson M."/>
            <person name="Adriaenssens E.M."/>
            <person name="Foster-Nyarko E."/>
            <person name="Jarju S."/>
            <person name="Secka A."/>
            <person name="Antonio M."/>
            <person name="Oren A."/>
            <person name="Chaudhuri R.R."/>
            <person name="La Ragione R."/>
            <person name="Hildebrand F."/>
            <person name="Pallen M.J."/>
        </authorList>
    </citation>
    <scope>NUCLEOTIDE SEQUENCE</scope>
    <source>
        <strain evidence="1">ChiSjej5B23-6657</strain>
    </source>
</reference>
<dbReference type="GO" id="GO:0030246">
    <property type="term" value="F:carbohydrate binding"/>
    <property type="evidence" value="ECO:0007669"/>
    <property type="project" value="InterPro"/>
</dbReference>
<dbReference type="InterPro" id="IPR011013">
    <property type="entry name" value="Gal_mutarotase_sf_dom"/>
</dbReference>
<evidence type="ECO:0000313" key="2">
    <source>
        <dbReference type="Proteomes" id="UP000823912"/>
    </source>
</evidence>
<dbReference type="EMBL" id="DVHM01000117">
    <property type="protein sequence ID" value="HIR71100.1"/>
    <property type="molecule type" value="Genomic_DNA"/>
</dbReference>
<sequence length="240" mass="27820">NGGVYRYQGKGYEMKTQHGFARDMEFTCVSERENKLIHRLTATEETLKKYPFAFTLYITHRFSEKNPRELLISWEVINENDDTMYYSIGGHPAFRVPENPKESRDQYWLEFPGKEHLEYLLLNPQNGLAATGTTYDLKLRDGCYPIEEHLFDRDALVFEGGQIGEVRIDRPDKTPYVTLRCAGFPFVGIWSKPDGAFVCLEPWMGRTDDDGFTGDLAEKIGVESLKARENRMYTYGIEFH</sequence>